<dbReference type="AlphaFoldDB" id="A0A0A2AME1"/>
<sequence>MDDALENLEEYLKLMKEYKDLGISPEDILRGTRKALEEKKKADILAQQIAQGKENSVTKNQTMVFDYTTDCKIFQDGRNTKIKTWSVRIWDRKRKKPIIRSLKTVDKATALTLARDMYMTFTTRGAVYLSTDSITTKELVALYIQKRRGEVSPNPQEGITARSLNVIENRLKHWMDYIDEKGYGKANIENIPPELGLDFAIWIKNRKITTGKRLGDRKNRSNTTINQIVGAAKRMYHKVGIDGGYITANELPKFTTLKKSRNQCSNRDVLQHSEMSLLYKWMREKYADESAEITTHEYIKRRIFNLTFTIHNLTGVRPAELLGTRWSEIRPVRETIKGGQENMVITIDATRSKTGKTRHAVAPIGKQLDRIKFWYERLGHHVEPYSDEFVFLKLTKSGIENNIQQTQKAMGDRLKAVLKGATEDKNCPLNLKNMNITPYSARHYYVTQQIMEGTDHHTIGRQVGTGTQYIDDHYSHLIPEMKQEQICNAAKNQDNLIVKFRK</sequence>
<evidence type="ECO:0000256" key="1">
    <source>
        <dbReference type="ARBA" id="ARBA00008857"/>
    </source>
</evidence>
<dbReference type="InterPro" id="IPR050090">
    <property type="entry name" value="Tyrosine_recombinase_XerCD"/>
</dbReference>
<dbReference type="Proteomes" id="UP000030533">
    <property type="component" value="Unassembled WGS sequence"/>
</dbReference>
<keyword evidence="3" id="KW-0233">DNA recombination</keyword>
<protein>
    <recommendedName>
        <fullName evidence="4">Tyr recombinase domain-containing protein</fullName>
    </recommendedName>
</protein>
<dbReference type="PANTHER" id="PTHR30349:SF41">
    <property type="entry name" value="INTEGRASE_RECOMBINASE PROTEIN MJ0367-RELATED"/>
    <property type="match status" value="1"/>
</dbReference>
<keyword evidence="2" id="KW-0238">DNA-binding</keyword>
<proteinExistence type="inferred from homology"/>
<name>A0A0A2AME1_PROMR</name>
<dbReference type="GO" id="GO:0015074">
    <property type="term" value="P:DNA integration"/>
    <property type="evidence" value="ECO:0007669"/>
    <property type="project" value="InterPro"/>
</dbReference>
<evidence type="ECO:0000313" key="5">
    <source>
        <dbReference type="EMBL" id="KGG03028.1"/>
    </source>
</evidence>
<dbReference type="GO" id="GO:0003677">
    <property type="term" value="F:DNA binding"/>
    <property type="evidence" value="ECO:0007669"/>
    <property type="project" value="UniProtKB-KW"/>
</dbReference>
<dbReference type="GO" id="GO:0006310">
    <property type="term" value="P:DNA recombination"/>
    <property type="evidence" value="ECO:0007669"/>
    <property type="project" value="UniProtKB-KW"/>
</dbReference>
<dbReference type="PANTHER" id="PTHR30349">
    <property type="entry name" value="PHAGE INTEGRASE-RELATED"/>
    <property type="match status" value="1"/>
</dbReference>
<dbReference type="STRING" id="167548.EU98_0264"/>
<gene>
    <name evidence="5" type="ORF">EU98_0264</name>
</gene>
<comment type="similarity">
    <text evidence="1">Belongs to the 'phage' integrase family.</text>
</comment>
<dbReference type="InterPro" id="IPR013762">
    <property type="entry name" value="Integrase-like_cat_sf"/>
</dbReference>
<accession>A0A0A2AME1</accession>
<evidence type="ECO:0000313" key="6">
    <source>
        <dbReference type="Proteomes" id="UP000030533"/>
    </source>
</evidence>
<dbReference type="EMBL" id="JNAO01000003">
    <property type="protein sequence ID" value="KGG03028.1"/>
    <property type="molecule type" value="Genomic_DNA"/>
</dbReference>
<dbReference type="eggNOG" id="COG0582">
    <property type="taxonomic scope" value="Bacteria"/>
</dbReference>
<comment type="caution">
    <text evidence="5">The sequence shown here is derived from an EMBL/GenBank/DDBJ whole genome shotgun (WGS) entry which is preliminary data.</text>
</comment>
<evidence type="ECO:0000256" key="3">
    <source>
        <dbReference type="ARBA" id="ARBA00023172"/>
    </source>
</evidence>
<dbReference type="Gene3D" id="1.10.443.10">
    <property type="entry name" value="Intergrase catalytic core"/>
    <property type="match status" value="1"/>
</dbReference>
<evidence type="ECO:0000259" key="4">
    <source>
        <dbReference type="PROSITE" id="PS51898"/>
    </source>
</evidence>
<dbReference type="SUPFAM" id="SSF56349">
    <property type="entry name" value="DNA breaking-rejoining enzymes"/>
    <property type="match status" value="1"/>
</dbReference>
<dbReference type="InterPro" id="IPR011010">
    <property type="entry name" value="DNA_brk_join_enz"/>
</dbReference>
<dbReference type="PROSITE" id="PS51898">
    <property type="entry name" value="TYR_RECOMBINASE"/>
    <property type="match status" value="1"/>
</dbReference>
<organism evidence="5 6">
    <name type="scientific">Prochlorococcus marinus str. MIT 9314</name>
    <dbReference type="NCBI Taxonomy" id="167548"/>
    <lineage>
        <taxon>Bacteria</taxon>
        <taxon>Bacillati</taxon>
        <taxon>Cyanobacteriota</taxon>
        <taxon>Cyanophyceae</taxon>
        <taxon>Synechococcales</taxon>
        <taxon>Prochlorococcaceae</taxon>
        <taxon>Prochlorococcus</taxon>
    </lineage>
</organism>
<evidence type="ECO:0000256" key="2">
    <source>
        <dbReference type="ARBA" id="ARBA00023125"/>
    </source>
</evidence>
<feature type="domain" description="Tyr recombinase" evidence="4">
    <location>
        <begin position="265"/>
        <end position="487"/>
    </location>
</feature>
<dbReference type="InterPro" id="IPR002104">
    <property type="entry name" value="Integrase_catalytic"/>
</dbReference>
<reference evidence="6" key="1">
    <citation type="journal article" date="2014" name="Sci. Data">
        <title>Genomes of diverse isolates of the marine cyanobacterium Prochlorococcus.</title>
        <authorList>
            <person name="Biller S."/>
            <person name="Berube P."/>
            <person name="Thompson J."/>
            <person name="Kelly L."/>
            <person name="Roggensack S."/>
            <person name="Awad L."/>
            <person name="Roache-Johnson K."/>
            <person name="Ding H."/>
            <person name="Giovannoni S.J."/>
            <person name="Moore L.R."/>
            <person name="Chisholm S.W."/>
        </authorList>
    </citation>
    <scope>NUCLEOTIDE SEQUENCE [LARGE SCALE GENOMIC DNA]</scope>
    <source>
        <strain evidence="6">MIT 9314</strain>
    </source>
</reference>